<evidence type="ECO:0000313" key="2">
    <source>
        <dbReference type="EMBL" id="SFG94455.1"/>
    </source>
</evidence>
<feature type="compositionally biased region" description="Low complexity" evidence="1">
    <location>
        <begin position="70"/>
        <end position="79"/>
    </location>
</feature>
<dbReference type="Proteomes" id="UP000181942">
    <property type="component" value="Unassembled WGS sequence"/>
</dbReference>
<reference evidence="2 3" key="1">
    <citation type="submission" date="2016-10" db="EMBL/GenBank/DDBJ databases">
        <authorList>
            <person name="de Groot N.N."/>
        </authorList>
    </citation>
    <scope>NUCLEOTIDE SEQUENCE [LARGE SCALE GENOMIC DNA]</scope>
    <source>
        <strain evidence="2 3">OK461</strain>
    </source>
</reference>
<dbReference type="EMBL" id="FONR01000034">
    <property type="protein sequence ID" value="SFG94455.1"/>
    <property type="molecule type" value="Genomic_DNA"/>
</dbReference>
<dbReference type="AlphaFoldDB" id="A0A1I2VZ23"/>
<feature type="region of interest" description="Disordered" evidence="1">
    <location>
        <begin position="44"/>
        <end position="96"/>
    </location>
</feature>
<sequence>MLLGNPRSTETPMFLRLLIFDHPRIRLLLLHPVIALVMTCRSEPDAAGAVPRDPPPTEGVPEKVKEQSPDQVKQEGQGEQVEDDGEGDGVIQEPPD</sequence>
<accession>A0A1I2VZ23</accession>
<gene>
    <name evidence="2" type="ORF">SAMN02787118_13443</name>
</gene>
<protein>
    <submittedName>
        <fullName evidence="2">Uncharacterized protein</fullName>
    </submittedName>
</protein>
<evidence type="ECO:0000313" key="3">
    <source>
        <dbReference type="Proteomes" id="UP000181942"/>
    </source>
</evidence>
<evidence type="ECO:0000256" key="1">
    <source>
        <dbReference type="SAM" id="MobiDB-lite"/>
    </source>
</evidence>
<name>A0A1I2VZ23_9ACTN</name>
<proteinExistence type="predicted"/>
<organism evidence="2 3">
    <name type="scientific">Streptomyces mirabilis</name>
    <dbReference type="NCBI Taxonomy" id="68239"/>
    <lineage>
        <taxon>Bacteria</taxon>
        <taxon>Bacillati</taxon>
        <taxon>Actinomycetota</taxon>
        <taxon>Actinomycetes</taxon>
        <taxon>Kitasatosporales</taxon>
        <taxon>Streptomycetaceae</taxon>
        <taxon>Streptomyces</taxon>
    </lineage>
</organism>